<dbReference type="PANTHER" id="PTHR22604">
    <property type="entry name" value="OXIDOREDUCTASES"/>
    <property type="match status" value="1"/>
</dbReference>
<dbReference type="PANTHER" id="PTHR22604:SF105">
    <property type="entry name" value="TRANS-1,2-DIHYDROBENZENE-1,2-DIOL DEHYDROGENASE"/>
    <property type="match status" value="1"/>
</dbReference>
<comment type="caution">
    <text evidence="5">The sequence shown here is derived from an EMBL/GenBank/DDBJ whole genome shotgun (WGS) entry which is preliminary data.</text>
</comment>
<sequence>METKIRWGIVGPGNIARKFVSDLLLVDDAEVTAVASRSMERAKEFADEYGVKHTFGDYDVLFQSGKVDVVYIATPHNFHKDLSVKALENGIGVLCEKPMGVNRPEVVEQVNTSKKHNAFLMEAMWSRFNPSIQKVKQLVDAGDIGELKYLYADFAFYGLDKGLDSRLLNPNLASGSILDIGIYPIFLSYLLLGMPDEIMATSKFHENGTELQTSMIFDYESAQSVLYSGLTSNSRMEAEISGTEGELFLNPRWHHADGYTLVKDEQTNKFELPLTGFGYYHEILEVHKCLKEHKIESDLWSHQNSLDLSELLDTVREICGISFPFET</sequence>
<reference evidence="5 6" key="1">
    <citation type="submission" date="2018-08" db="EMBL/GenBank/DDBJ databases">
        <title>Proposal of Muricauda 72 sp.nov. and Muricauda NH166 sp.nov., isolated from seawater.</title>
        <authorList>
            <person name="Cheng H."/>
            <person name="Wu Y.-H."/>
            <person name="Guo L.-L."/>
            <person name="Xu X.-W."/>
        </authorList>
    </citation>
    <scope>NUCLEOTIDE SEQUENCE [LARGE SCALE GENOMIC DNA]</scope>
    <source>
        <strain evidence="5 6">KCTC 22173</strain>
    </source>
</reference>
<name>A0A3A1N6T3_9FLAO</name>
<dbReference type="InterPro" id="IPR050984">
    <property type="entry name" value="Gfo/Idh/MocA_domain"/>
</dbReference>
<evidence type="ECO:0000259" key="4">
    <source>
        <dbReference type="Pfam" id="PF22725"/>
    </source>
</evidence>
<gene>
    <name evidence="5" type="ORF">D2V08_16205</name>
</gene>
<protein>
    <submittedName>
        <fullName evidence="5">Gfo/Idh/MocA family oxidoreductase</fullName>
    </submittedName>
</protein>
<dbReference type="Gene3D" id="3.30.360.10">
    <property type="entry name" value="Dihydrodipicolinate Reductase, domain 2"/>
    <property type="match status" value="1"/>
</dbReference>
<comment type="similarity">
    <text evidence="1">Belongs to the Gfo/Idh/MocA family.</text>
</comment>
<dbReference type="Gene3D" id="3.40.50.720">
    <property type="entry name" value="NAD(P)-binding Rossmann-like Domain"/>
    <property type="match status" value="1"/>
</dbReference>
<dbReference type="GO" id="GO:0000166">
    <property type="term" value="F:nucleotide binding"/>
    <property type="evidence" value="ECO:0007669"/>
    <property type="project" value="InterPro"/>
</dbReference>
<dbReference type="InterPro" id="IPR036291">
    <property type="entry name" value="NAD(P)-bd_dom_sf"/>
</dbReference>
<evidence type="ECO:0000259" key="3">
    <source>
        <dbReference type="Pfam" id="PF01408"/>
    </source>
</evidence>
<dbReference type="InterPro" id="IPR055170">
    <property type="entry name" value="GFO_IDH_MocA-like_dom"/>
</dbReference>
<dbReference type="SUPFAM" id="SSF55347">
    <property type="entry name" value="Glyceraldehyde-3-phosphate dehydrogenase-like, C-terminal domain"/>
    <property type="match status" value="1"/>
</dbReference>
<dbReference type="SUPFAM" id="SSF51735">
    <property type="entry name" value="NAD(P)-binding Rossmann-fold domains"/>
    <property type="match status" value="1"/>
</dbReference>
<dbReference type="InterPro" id="IPR000683">
    <property type="entry name" value="Gfo/Idh/MocA-like_OxRdtase_N"/>
</dbReference>
<dbReference type="RefSeq" id="WP_119609436.1">
    <property type="nucleotide sequence ID" value="NZ_QXFH01000077.1"/>
</dbReference>
<accession>A0A3A1N6T3</accession>
<dbReference type="OrthoDB" id="9815825at2"/>
<feature type="domain" description="GFO/IDH/MocA-like oxidoreductase" evidence="4">
    <location>
        <begin position="132"/>
        <end position="247"/>
    </location>
</feature>
<keyword evidence="2" id="KW-0560">Oxidoreductase</keyword>
<evidence type="ECO:0000256" key="1">
    <source>
        <dbReference type="ARBA" id="ARBA00010928"/>
    </source>
</evidence>
<evidence type="ECO:0000313" key="6">
    <source>
        <dbReference type="Proteomes" id="UP000266067"/>
    </source>
</evidence>
<keyword evidence="6" id="KW-1185">Reference proteome</keyword>
<evidence type="ECO:0000313" key="5">
    <source>
        <dbReference type="EMBL" id="RIV30620.1"/>
    </source>
</evidence>
<dbReference type="EMBL" id="QXFH01000077">
    <property type="protein sequence ID" value="RIV30620.1"/>
    <property type="molecule type" value="Genomic_DNA"/>
</dbReference>
<feature type="domain" description="Gfo/Idh/MocA-like oxidoreductase N-terminal" evidence="3">
    <location>
        <begin position="5"/>
        <end position="121"/>
    </location>
</feature>
<organism evidence="5 6">
    <name type="scientific">Flagellimonas lutimaris</name>
    <dbReference type="NCBI Taxonomy" id="475082"/>
    <lineage>
        <taxon>Bacteria</taxon>
        <taxon>Pseudomonadati</taxon>
        <taxon>Bacteroidota</taxon>
        <taxon>Flavobacteriia</taxon>
        <taxon>Flavobacteriales</taxon>
        <taxon>Flavobacteriaceae</taxon>
        <taxon>Flagellimonas</taxon>
    </lineage>
</organism>
<dbReference type="Pfam" id="PF01408">
    <property type="entry name" value="GFO_IDH_MocA"/>
    <property type="match status" value="1"/>
</dbReference>
<dbReference type="Pfam" id="PF22725">
    <property type="entry name" value="GFO_IDH_MocA_C3"/>
    <property type="match status" value="1"/>
</dbReference>
<proteinExistence type="inferred from homology"/>
<evidence type="ECO:0000256" key="2">
    <source>
        <dbReference type="ARBA" id="ARBA00023002"/>
    </source>
</evidence>
<dbReference type="AlphaFoldDB" id="A0A3A1N6T3"/>
<dbReference type="GO" id="GO:0016491">
    <property type="term" value="F:oxidoreductase activity"/>
    <property type="evidence" value="ECO:0007669"/>
    <property type="project" value="UniProtKB-KW"/>
</dbReference>
<dbReference type="Proteomes" id="UP000266067">
    <property type="component" value="Unassembled WGS sequence"/>
</dbReference>